<sequence>MLSEKPFLLLSSTGSVRRHKDSVTKRLNTMREDKAKKDKEQKQAAKVLEQIEAKANRSYQKDLASFQEARESNAQALIDDLETDMPGEWEHDTSSGYYYNQTTGFHYDPNSGFYYSDSLGKWVPQEEALAAFQASPMSIKKKPSLGKPPSASEGKSGSTSERGPPPGRLVSTPLNPMRTTKGAKSSVAVKRKRPDEKPKAVSKEEAAALKAREAARKRVEQREKPLLGLYRP</sequence>
<accession>A0ABD1FVF3</accession>
<evidence type="ECO:0000313" key="3">
    <source>
        <dbReference type="EMBL" id="KAL1534678.1"/>
    </source>
</evidence>
<gene>
    <name evidence="3" type="primary">ZOP1</name>
    <name evidence="3" type="ORF">AAHA92_30832</name>
</gene>
<evidence type="ECO:0000259" key="2">
    <source>
        <dbReference type="Pfam" id="PF17780"/>
    </source>
</evidence>
<feature type="domain" description="OCRE" evidence="2">
    <location>
        <begin position="88"/>
        <end position="132"/>
    </location>
</feature>
<proteinExistence type="predicted"/>
<organism evidence="3 4">
    <name type="scientific">Salvia divinorum</name>
    <name type="common">Maria pastora</name>
    <name type="synonym">Diviner's sage</name>
    <dbReference type="NCBI Taxonomy" id="28513"/>
    <lineage>
        <taxon>Eukaryota</taxon>
        <taxon>Viridiplantae</taxon>
        <taxon>Streptophyta</taxon>
        <taxon>Embryophyta</taxon>
        <taxon>Tracheophyta</taxon>
        <taxon>Spermatophyta</taxon>
        <taxon>Magnoliopsida</taxon>
        <taxon>eudicotyledons</taxon>
        <taxon>Gunneridae</taxon>
        <taxon>Pentapetalae</taxon>
        <taxon>asterids</taxon>
        <taxon>lamiids</taxon>
        <taxon>Lamiales</taxon>
        <taxon>Lamiaceae</taxon>
        <taxon>Nepetoideae</taxon>
        <taxon>Mentheae</taxon>
        <taxon>Salviinae</taxon>
        <taxon>Salvia</taxon>
        <taxon>Salvia subgen. Calosphace</taxon>
    </lineage>
</organism>
<dbReference type="Pfam" id="PF17780">
    <property type="entry name" value="OCRE"/>
    <property type="match status" value="1"/>
</dbReference>
<dbReference type="InterPro" id="IPR041591">
    <property type="entry name" value="OCRE"/>
</dbReference>
<feature type="compositionally biased region" description="Basic and acidic residues" evidence="1">
    <location>
        <begin position="193"/>
        <end position="208"/>
    </location>
</feature>
<dbReference type="AlphaFoldDB" id="A0ABD1FVF3"/>
<feature type="compositionally biased region" description="Basic and acidic residues" evidence="1">
    <location>
        <begin position="21"/>
        <end position="42"/>
    </location>
</feature>
<protein>
    <submittedName>
        <fullName evidence="3">Zinc finger protein zop1</fullName>
    </submittedName>
</protein>
<dbReference type="PANTHER" id="PTHR13173:SF10">
    <property type="entry name" value="WW DOMAIN-BINDING PROTEIN 4"/>
    <property type="match status" value="1"/>
</dbReference>
<name>A0ABD1FVF3_SALDI</name>
<evidence type="ECO:0000256" key="1">
    <source>
        <dbReference type="SAM" id="MobiDB-lite"/>
    </source>
</evidence>
<comment type="caution">
    <text evidence="3">The sequence shown here is derived from an EMBL/GenBank/DDBJ whole genome shotgun (WGS) entry which is preliminary data.</text>
</comment>
<dbReference type="EMBL" id="JBEAFC010000012">
    <property type="protein sequence ID" value="KAL1534678.1"/>
    <property type="molecule type" value="Genomic_DNA"/>
</dbReference>
<reference evidence="3 4" key="1">
    <citation type="submission" date="2024-06" db="EMBL/GenBank/DDBJ databases">
        <title>A chromosome level genome sequence of Diviner's sage (Salvia divinorum).</title>
        <authorList>
            <person name="Ford S.A."/>
            <person name="Ro D.-K."/>
            <person name="Ness R.W."/>
            <person name="Phillips M.A."/>
        </authorList>
    </citation>
    <scope>NUCLEOTIDE SEQUENCE [LARGE SCALE GENOMIC DNA]</scope>
    <source>
        <strain evidence="3">SAF-2024a</strain>
        <tissue evidence="3">Leaf</tissue>
    </source>
</reference>
<feature type="region of interest" description="Disordered" evidence="1">
    <location>
        <begin position="134"/>
        <end position="208"/>
    </location>
</feature>
<evidence type="ECO:0000313" key="4">
    <source>
        <dbReference type="Proteomes" id="UP001567538"/>
    </source>
</evidence>
<dbReference type="InterPro" id="IPR040023">
    <property type="entry name" value="WBP4"/>
</dbReference>
<feature type="region of interest" description="Disordered" evidence="1">
    <location>
        <begin position="14"/>
        <end position="42"/>
    </location>
</feature>
<dbReference type="Proteomes" id="UP001567538">
    <property type="component" value="Unassembled WGS sequence"/>
</dbReference>
<dbReference type="PANTHER" id="PTHR13173">
    <property type="entry name" value="WW DOMAIN BINDING PROTEIN 4"/>
    <property type="match status" value="1"/>
</dbReference>
<keyword evidence="4" id="KW-1185">Reference proteome</keyword>